<accession>A0A2P2NUH0</accession>
<reference evidence="1" key="1">
    <citation type="submission" date="2018-02" db="EMBL/GenBank/DDBJ databases">
        <title>Rhizophora mucronata_Transcriptome.</title>
        <authorList>
            <person name="Meera S.P."/>
            <person name="Sreeshan A."/>
            <person name="Augustine A."/>
        </authorList>
    </citation>
    <scope>NUCLEOTIDE SEQUENCE</scope>
    <source>
        <tissue evidence="1">Leaf</tissue>
    </source>
</reference>
<dbReference type="EMBL" id="GGEC01065517">
    <property type="protein sequence ID" value="MBX46001.1"/>
    <property type="molecule type" value="Transcribed_RNA"/>
</dbReference>
<organism evidence="1">
    <name type="scientific">Rhizophora mucronata</name>
    <name type="common">Asiatic mangrove</name>
    <dbReference type="NCBI Taxonomy" id="61149"/>
    <lineage>
        <taxon>Eukaryota</taxon>
        <taxon>Viridiplantae</taxon>
        <taxon>Streptophyta</taxon>
        <taxon>Embryophyta</taxon>
        <taxon>Tracheophyta</taxon>
        <taxon>Spermatophyta</taxon>
        <taxon>Magnoliopsida</taxon>
        <taxon>eudicotyledons</taxon>
        <taxon>Gunneridae</taxon>
        <taxon>Pentapetalae</taxon>
        <taxon>rosids</taxon>
        <taxon>fabids</taxon>
        <taxon>Malpighiales</taxon>
        <taxon>Rhizophoraceae</taxon>
        <taxon>Rhizophora</taxon>
    </lineage>
</organism>
<evidence type="ECO:0000313" key="1">
    <source>
        <dbReference type="EMBL" id="MBX46001.1"/>
    </source>
</evidence>
<name>A0A2P2NUH0_RHIMU</name>
<protein>
    <submittedName>
        <fullName evidence="1">Uncharacterized protein</fullName>
    </submittedName>
</protein>
<dbReference type="AlphaFoldDB" id="A0A2P2NUH0"/>
<proteinExistence type="predicted"/>
<sequence length="32" mass="3732">MVLVYTFHPIICILEKSILITHKLLDPIVIRV</sequence>